<dbReference type="InterPro" id="IPR050109">
    <property type="entry name" value="HTH-type_TetR-like_transc_reg"/>
</dbReference>
<comment type="caution">
    <text evidence="6">The sequence shown here is derived from an EMBL/GenBank/DDBJ whole genome shotgun (WGS) entry which is preliminary data.</text>
</comment>
<dbReference type="PANTHER" id="PTHR30055">
    <property type="entry name" value="HTH-TYPE TRANSCRIPTIONAL REGULATOR RUTR"/>
    <property type="match status" value="1"/>
</dbReference>
<dbReference type="PROSITE" id="PS50977">
    <property type="entry name" value="HTH_TETR_2"/>
    <property type="match status" value="1"/>
</dbReference>
<feature type="DNA-binding region" description="H-T-H motif" evidence="4">
    <location>
        <begin position="29"/>
        <end position="48"/>
    </location>
</feature>
<evidence type="ECO:0000256" key="3">
    <source>
        <dbReference type="ARBA" id="ARBA00023163"/>
    </source>
</evidence>
<proteinExistence type="predicted"/>
<keyword evidence="1" id="KW-0805">Transcription regulation</keyword>
<dbReference type="Pfam" id="PF00440">
    <property type="entry name" value="TetR_N"/>
    <property type="match status" value="1"/>
</dbReference>
<organism evidence="6 7">
    <name type="scientific">Flintibacter faecis</name>
    <dbReference type="NCBI Taxonomy" id="2763047"/>
    <lineage>
        <taxon>Bacteria</taxon>
        <taxon>Bacillati</taxon>
        <taxon>Bacillota</taxon>
        <taxon>Clostridia</taxon>
        <taxon>Eubacteriales</taxon>
        <taxon>Flintibacter</taxon>
    </lineage>
</organism>
<evidence type="ECO:0000256" key="4">
    <source>
        <dbReference type="PROSITE-ProRule" id="PRU00335"/>
    </source>
</evidence>
<accession>A0A8J6J6I4</accession>
<dbReference type="Proteomes" id="UP000602260">
    <property type="component" value="Unassembled WGS sequence"/>
</dbReference>
<dbReference type="SUPFAM" id="SSF46689">
    <property type="entry name" value="Homeodomain-like"/>
    <property type="match status" value="1"/>
</dbReference>
<dbReference type="RefSeq" id="WP_186879150.1">
    <property type="nucleotide sequence ID" value="NZ_JACOPN010000009.1"/>
</dbReference>
<evidence type="ECO:0000256" key="2">
    <source>
        <dbReference type="ARBA" id="ARBA00023125"/>
    </source>
</evidence>
<dbReference type="AlphaFoldDB" id="A0A8J6J6I4"/>
<evidence type="ECO:0000259" key="5">
    <source>
        <dbReference type="PROSITE" id="PS50977"/>
    </source>
</evidence>
<name>A0A8J6J6I4_9FIRM</name>
<dbReference type="GO" id="GO:0003700">
    <property type="term" value="F:DNA-binding transcription factor activity"/>
    <property type="evidence" value="ECO:0007669"/>
    <property type="project" value="TreeGrafter"/>
</dbReference>
<gene>
    <name evidence="6" type="ORF">H8S55_12000</name>
</gene>
<keyword evidence="3" id="KW-0804">Transcription</keyword>
<keyword evidence="2 4" id="KW-0238">DNA-binding</keyword>
<evidence type="ECO:0000313" key="7">
    <source>
        <dbReference type="Proteomes" id="UP000602260"/>
    </source>
</evidence>
<evidence type="ECO:0000256" key="1">
    <source>
        <dbReference type="ARBA" id="ARBA00023015"/>
    </source>
</evidence>
<keyword evidence="7" id="KW-1185">Reference proteome</keyword>
<dbReference type="EMBL" id="JACOPN010000009">
    <property type="protein sequence ID" value="MBC5718027.1"/>
    <property type="molecule type" value="Genomic_DNA"/>
</dbReference>
<dbReference type="PRINTS" id="PR00455">
    <property type="entry name" value="HTHTETR"/>
</dbReference>
<dbReference type="GO" id="GO:0000976">
    <property type="term" value="F:transcription cis-regulatory region binding"/>
    <property type="evidence" value="ECO:0007669"/>
    <property type="project" value="TreeGrafter"/>
</dbReference>
<dbReference type="PANTHER" id="PTHR30055:SF234">
    <property type="entry name" value="HTH-TYPE TRANSCRIPTIONAL REGULATOR BETI"/>
    <property type="match status" value="1"/>
</dbReference>
<protein>
    <submittedName>
        <fullName evidence="6">TetR/AcrR family transcriptional regulator</fullName>
    </submittedName>
</protein>
<sequence length="206" mass="23520">MSAEHPSTLERIHAAARDEFLEKGFQEASLRNIVKTARVTTGAFYGYYGSKAELFRALVGEVYDTILATYQAALDAFASLPLEQQPEQMGKISRQCMKDMLQYMFAHRDACHLLLRCAEGTKYAFLIDEIVEREVDSTHRYYQTLAQLDQPVPPIDPWLEHILVTAMMKGYFEIVLHDMPPAAAQRYLEELNDFFTAGWARIMGQA</sequence>
<dbReference type="InterPro" id="IPR009057">
    <property type="entry name" value="Homeodomain-like_sf"/>
</dbReference>
<dbReference type="Gene3D" id="1.10.357.10">
    <property type="entry name" value="Tetracycline Repressor, domain 2"/>
    <property type="match status" value="1"/>
</dbReference>
<dbReference type="InterPro" id="IPR001647">
    <property type="entry name" value="HTH_TetR"/>
</dbReference>
<evidence type="ECO:0000313" key="6">
    <source>
        <dbReference type="EMBL" id="MBC5718027.1"/>
    </source>
</evidence>
<feature type="domain" description="HTH tetR-type" evidence="5">
    <location>
        <begin position="6"/>
        <end position="66"/>
    </location>
</feature>
<reference evidence="6" key="1">
    <citation type="submission" date="2020-08" db="EMBL/GenBank/DDBJ databases">
        <title>Genome public.</title>
        <authorList>
            <person name="Liu C."/>
            <person name="Sun Q."/>
        </authorList>
    </citation>
    <scope>NUCLEOTIDE SEQUENCE</scope>
    <source>
        <strain evidence="6">BX5</strain>
    </source>
</reference>